<gene>
    <name evidence="1" type="ORF">Acj61p034</name>
</gene>
<sequence length="126" mass="14463">MNIVKIHWLICHTPVVVELYGSKQAVHVVGSMIPVLTHTPVGPESTLIKNFIRPQDHRVETKIIRFCFNSMVTNTPGVSLHFLCGNVYVTIMELNSKNRRHLCVISKMNLFYLRCNFPQISWSITL</sequence>
<accession>E5E415</accession>
<dbReference type="RefSeq" id="YP_004009651.1">
    <property type="nucleotide sequence ID" value="NC_014661.1"/>
</dbReference>
<organism evidence="1 2">
    <name type="scientific">Acinetobacter phage Acj61</name>
    <dbReference type="NCBI Taxonomy" id="760732"/>
    <lineage>
        <taxon>Viruses</taxon>
        <taxon>Duplodnaviria</taxon>
        <taxon>Heunggongvirae</taxon>
        <taxon>Uroviricota</taxon>
        <taxon>Caudoviricetes</taxon>
        <taxon>Pantevenvirales</taxon>
        <taxon>Straboviridae</taxon>
        <taxon>Twarogvirinae</taxon>
        <taxon>Lasallevirus</taxon>
        <taxon>Lasallevirus Acj61</taxon>
        <taxon>Acinetobacter virus Acj61</taxon>
    </lineage>
</organism>
<evidence type="ECO:0000313" key="2">
    <source>
        <dbReference type="Proteomes" id="UP000008730"/>
    </source>
</evidence>
<proteinExistence type="predicted"/>
<dbReference type="KEGG" id="vg:9925925"/>
<protein>
    <submittedName>
        <fullName evidence="1">Uncharacterized protein</fullName>
    </submittedName>
</protein>
<dbReference type="Proteomes" id="UP000008730">
    <property type="component" value="Segment"/>
</dbReference>
<dbReference type="EMBL" id="GU911519">
    <property type="protein sequence ID" value="ADG35999.1"/>
    <property type="molecule type" value="Genomic_DNA"/>
</dbReference>
<name>E5E415_9CAUD</name>
<reference evidence="1 2" key="1">
    <citation type="journal article" date="2010" name="Virol. J.">
        <title>Genomes of the T4-related bacteriophages as windows on microbial genome evolution.</title>
        <authorList>
            <person name="Petrov V.M."/>
            <person name="Ratnayaka S."/>
            <person name="Nolan J.M."/>
            <person name="Miller E.S."/>
            <person name="Karam J.D."/>
        </authorList>
    </citation>
    <scope>NUCLEOTIDE SEQUENCE [LARGE SCALE GENOMIC DNA]</scope>
</reference>
<dbReference type="GeneID" id="9925925"/>
<keyword evidence="2" id="KW-1185">Reference proteome</keyword>
<evidence type="ECO:0000313" key="1">
    <source>
        <dbReference type="EMBL" id="ADG35999.1"/>
    </source>
</evidence>